<organism evidence="2 3">
    <name type="scientific">Mortierella alpina</name>
    <name type="common">Oleaginous fungus</name>
    <name type="synonym">Mortierella renispora</name>
    <dbReference type="NCBI Taxonomy" id="64518"/>
    <lineage>
        <taxon>Eukaryota</taxon>
        <taxon>Fungi</taxon>
        <taxon>Fungi incertae sedis</taxon>
        <taxon>Mucoromycota</taxon>
        <taxon>Mortierellomycotina</taxon>
        <taxon>Mortierellomycetes</taxon>
        <taxon>Mortierellales</taxon>
        <taxon>Mortierellaceae</taxon>
        <taxon>Mortierella</taxon>
    </lineage>
</organism>
<dbReference type="GO" id="GO:0016791">
    <property type="term" value="F:phosphatase activity"/>
    <property type="evidence" value="ECO:0007669"/>
    <property type="project" value="TreeGrafter"/>
</dbReference>
<protein>
    <recommendedName>
        <fullName evidence="4">HAD-like protein</fullName>
    </recommendedName>
</protein>
<dbReference type="GO" id="GO:0000287">
    <property type="term" value="F:magnesium ion binding"/>
    <property type="evidence" value="ECO:0007669"/>
    <property type="project" value="TreeGrafter"/>
</dbReference>
<evidence type="ECO:0000256" key="1">
    <source>
        <dbReference type="SAM" id="MobiDB-lite"/>
    </source>
</evidence>
<dbReference type="InterPro" id="IPR023214">
    <property type="entry name" value="HAD_sf"/>
</dbReference>
<name>A0A9P8A0J9_MORAP</name>
<dbReference type="AlphaFoldDB" id="A0A9P8A0J9"/>
<dbReference type="EMBL" id="JAIFTL010000319">
    <property type="protein sequence ID" value="KAG9320174.1"/>
    <property type="molecule type" value="Genomic_DNA"/>
</dbReference>
<gene>
    <name evidence="2" type="ORF">KVV02_003004</name>
</gene>
<dbReference type="Proteomes" id="UP000717515">
    <property type="component" value="Unassembled WGS sequence"/>
</dbReference>
<dbReference type="PROSITE" id="PS01228">
    <property type="entry name" value="COF_1"/>
    <property type="match status" value="1"/>
</dbReference>
<accession>A0A9P8A0J9</accession>
<sequence length="401" mass="44078">MSKPLISFHKSARLPRLIVTDLDGTLLTPQHTISRRSVDALLSAQRHNSPPTHDHDDGNSSHHADSAAATAAAVATTTPSIQIMIASGRSPRSVQKVIDLFNGLMMPDTVLCCNGALSYNPKTRTISYPQFVSLPQARLMVERLRAEITHHGTPRSQIPIKDLPEEDRLKDLPEEDRLKDTPLERPLVVPGRPGFACEVIYFEDRGLSSSNGVVTYAQDTSFVCDRTWESQRKHTFYYDYTVVDDTMEQFLASLESRGGVVKLMALDRNRPAPALYESLPESLRMASVADTTTTTTTTNAHMATSSEPQVTLTYSGDYFLEISAAGVNKGLGLEKYCEANQIAREDVVAFGDLLNDAEMLQFAGLGLCMGNGHEDMKKLADRVIGANAEDGLAKEVESWFS</sequence>
<dbReference type="InterPro" id="IPR036412">
    <property type="entry name" value="HAD-like_sf"/>
</dbReference>
<evidence type="ECO:0000313" key="3">
    <source>
        <dbReference type="Proteomes" id="UP000717515"/>
    </source>
</evidence>
<comment type="caution">
    <text evidence="2">The sequence shown here is derived from an EMBL/GenBank/DDBJ whole genome shotgun (WGS) entry which is preliminary data.</text>
</comment>
<feature type="compositionally biased region" description="Basic and acidic residues" evidence="1">
    <location>
        <begin position="52"/>
        <end position="65"/>
    </location>
</feature>
<dbReference type="PANTHER" id="PTHR10000:SF8">
    <property type="entry name" value="HAD SUPERFAMILY HYDROLASE-LIKE, TYPE 3"/>
    <property type="match status" value="1"/>
</dbReference>
<dbReference type="GO" id="GO:0005829">
    <property type="term" value="C:cytosol"/>
    <property type="evidence" value="ECO:0007669"/>
    <property type="project" value="TreeGrafter"/>
</dbReference>
<dbReference type="Pfam" id="PF08282">
    <property type="entry name" value="Hydrolase_3"/>
    <property type="match status" value="2"/>
</dbReference>
<dbReference type="PANTHER" id="PTHR10000">
    <property type="entry name" value="PHOSPHOSERINE PHOSPHATASE"/>
    <property type="match status" value="1"/>
</dbReference>
<reference evidence="2" key="1">
    <citation type="submission" date="2021-07" db="EMBL/GenBank/DDBJ databases">
        <title>Draft genome of Mortierella alpina, strain LL118, isolated from an aspen leaf litter sample.</title>
        <authorList>
            <person name="Yang S."/>
            <person name="Vinatzer B.A."/>
        </authorList>
    </citation>
    <scope>NUCLEOTIDE SEQUENCE</scope>
    <source>
        <strain evidence="2">LL118</strain>
    </source>
</reference>
<feature type="region of interest" description="Disordered" evidence="1">
    <location>
        <begin position="46"/>
        <end position="72"/>
    </location>
</feature>
<dbReference type="SUPFAM" id="SSF56784">
    <property type="entry name" value="HAD-like"/>
    <property type="match status" value="1"/>
</dbReference>
<dbReference type="Gene3D" id="3.40.50.1000">
    <property type="entry name" value="HAD superfamily/HAD-like"/>
    <property type="match status" value="2"/>
</dbReference>
<evidence type="ECO:0000313" key="2">
    <source>
        <dbReference type="EMBL" id="KAG9320174.1"/>
    </source>
</evidence>
<proteinExistence type="predicted"/>
<evidence type="ECO:0008006" key="4">
    <source>
        <dbReference type="Google" id="ProtNLM"/>
    </source>
</evidence>